<protein>
    <submittedName>
        <fullName evidence="2">Uncharacterized protein</fullName>
    </submittedName>
</protein>
<name>A0ABR4BB86_9LECA</name>
<reference evidence="2 3" key="1">
    <citation type="submission" date="2024-09" db="EMBL/GenBank/DDBJ databases">
        <title>Rethinking Asexuality: The Enigmatic Case of Functional Sexual Genes in Lepraria (Stereocaulaceae).</title>
        <authorList>
            <person name="Doellman M."/>
            <person name="Sun Y."/>
            <person name="Barcenas-Pena A."/>
            <person name="Lumbsch H.T."/>
            <person name="Grewe F."/>
        </authorList>
    </citation>
    <scope>NUCLEOTIDE SEQUENCE [LARGE SCALE GENOMIC DNA]</scope>
    <source>
        <strain evidence="2 3">Grewe 0041</strain>
    </source>
</reference>
<gene>
    <name evidence="2" type="ORF">ABVK25_004457</name>
</gene>
<proteinExistence type="predicted"/>
<feature type="region of interest" description="Disordered" evidence="1">
    <location>
        <begin position="146"/>
        <end position="203"/>
    </location>
</feature>
<evidence type="ECO:0000256" key="1">
    <source>
        <dbReference type="SAM" id="MobiDB-lite"/>
    </source>
</evidence>
<evidence type="ECO:0000313" key="3">
    <source>
        <dbReference type="Proteomes" id="UP001590951"/>
    </source>
</evidence>
<evidence type="ECO:0000313" key="2">
    <source>
        <dbReference type="EMBL" id="KAL2055119.1"/>
    </source>
</evidence>
<comment type="caution">
    <text evidence="2">The sequence shown here is derived from an EMBL/GenBank/DDBJ whole genome shotgun (WGS) entry which is preliminary data.</text>
</comment>
<accession>A0ABR4BB86</accession>
<dbReference type="Proteomes" id="UP001590951">
    <property type="component" value="Unassembled WGS sequence"/>
</dbReference>
<organism evidence="2 3">
    <name type="scientific">Lepraria finkii</name>
    <dbReference type="NCBI Taxonomy" id="1340010"/>
    <lineage>
        <taxon>Eukaryota</taxon>
        <taxon>Fungi</taxon>
        <taxon>Dikarya</taxon>
        <taxon>Ascomycota</taxon>
        <taxon>Pezizomycotina</taxon>
        <taxon>Lecanoromycetes</taxon>
        <taxon>OSLEUM clade</taxon>
        <taxon>Lecanoromycetidae</taxon>
        <taxon>Lecanorales</taxon>
        <taxon>Lecanorineae</taxon>
        <taxon>Stereocaulaceae</taxon>
        <taxon>Lepraria</taxon>
    </lineage>
</organism>
<keyword evidence="3" id="KW-1185">Reference proteome</keyword>
<feature type="region of interest" description="Disordered" evidence="1">
    <location>
        <begin position="73"/>
        <end position="97"/>
    </location>
</feature>
<dbReference type="EMBL" id="JBHFEH010000012">
    <property type="protein sequence ID" value="KAL2055119.1"/>
    <property type="molecule type" value="Genomic_DNA"/>
</dbReference>
<feature type="compositionally biased region" description="Low complexity" evidence="1">
    <location>
        <begin position="148"/>
        <end position="161"/>
    </location>
</feature>
<sequence>MALAHSQPNLLLSLFPRQPAKDFSLPYVSRSHTAESANHISLPSLSRSSTMTTISSSIYSHTTNSETDFSRSLNTASHSYNSNTRSAGSTPEVPVPTVPERYLYESHTLRNGGRPVRLRSRPPMPPADFWTYARHEQRKYDALLQYESQAQQKNAASASGQGESSTSKLDHACKLRARQSGPARQSQFPRREVRGKFIRTQSS</sequence>
<feature type="compositionally biased region" description="Polar residues" evidence="1">
    <location>
        <begin position="73"/>
        <end position="89"/>
    </location>
</feature>